<dbReference type="AlphaFoldDB" id="A0A1G7KA31"/>
<dbReference type="InterPro" id="IPR049625">
    <property type="entry name" value="Glyco_transf_61_cat"/>
</dbReference>
<dbReference type="GO" id="GO:0016757">
    <property type="term" value="F:glycosyltransferase activity"/>
    <property type="evidence" value="ECO:0007669"/>
    <property type="project" value="InterPro"/>
</dbReference>
<feature type="domain" description="Glycosyltransferase 61 catalytic" evidence="2">
    <location>
        <begin position="91"/>
        <end position="264"/>
    </location>
</feature>
<dbReference type="RefSeq" id="WP_074554085.1">
    <property type="nucleotide sequence ID" value="NZ_CP119563.1"/>
</dbReference>
<dbReference type="OrthoDB" id="7843421at2"/>
<evidence type="ECO:0000313" key="3">
    <source>
        <dbReference type="EMBL" id="SDF33900.1"/>
    </source>
</evidence>
<accession>A0A1G7KA31</accession>
<feature type="region of interest" description="Disordered" evidence="1">
    <location>
        <begin position="382"/>
        <end position="440"/>
    </location>
</feature>
<sequence length="440" mass="48147">MSAREDDPARAPQPQGGWSTRIVSVPGALVVPPTEADMVQAMGIYDAAGAYVHEGVLWRGRRLMVEPEIRPEPLADLPGRWIWGGILLNHFGHFLVESTPRLWALDAVQGAVDGILFTVKRETLEEAGELKLQPFQRLFFDLLGIDVPIRILAQPTRVERLEVPGQGFGLGPIAAGTEAFRAFFATRFARNIAPHGAEKLYISRSALGAARGGVLGEDRIEAALSAAGYEIFHPQKHGLESQIAHYKAARQVVALDGSALHMVAMVGRRDQQVAMIRRRVSDVSDSIVTHLTAFTGRAPQVIDVIEQDWVRSDRKRADRHSVGQLDLPALGRALVAGGFLPEGAEIPPMTEAESHAAVHVFEEALSGKLSFEPLARGARRDLPEDGAVLRRRKDKPKDGPGAEPGKDGKLKGEERRAARMARRAEKTERRERRAAARPEG</sequence>
<organism evidence="3 4">
    <name type="scientific">Rhodobacter capsulatus</name>
    <name type="common">Rhodopseudomonas capsulata</name>
    <dbReference type="NCBI Taxonomy" id="1061"/>
    <lineage>
        <taxon>Bacteria</taxon>
        <taxon>Pseudomonadati</taxon>
        <taxon>Pseudomonadota</taxon>
        <taxon>Alphaproteobacteria</taxon>
        <taxon>Rhodobacterales</taxon>
        <taxon>Rhodobacter group</taxon>
        <taxon>Rhodobacter</taxon>
    </lineage>
</organism>
<evidence type="ECO:0000256" key="1">
    <source>
        <dbReference type="SAM" id="MobiDB-lite"/>
    </source>
</evidence>
<evidence type="ECO:0000259" key="2">
    <source>
        <dbReference type="Pfam" id="PF04577"/>
    </source>
</evidence>
<protein>
    <recommendedName>
        <fullName evidence="2">Glycosyltransferase 61 catalytic domain-containing protein</fullName>
    </recommendedName>
</protein>
<feature type="compositionally biased region" description="Basic and acidic residues" evidence="1">
    <location>
        <begin position="395"/>
        <end position="440"/>
    </location>
</feature>
<dbReference type="EMBL" id="FNAY01000009">
    <property type="protein sequence ID" value="SDF33900.1"/>
    <property type="molecule type" value="Genomic_DNA"/>
</dbReference>
<name>A0A1G7KA31_RHOCA</name>
<dbReference type="Proteomes" id="UP000183812">
    <property type="component" value="Unassembled WGS sequence"/>
</dbReference>
<evidence type="ECO:0000313" key="4">
    <source>
        <dbReference type="Proteomes" id="UP000183812"/>
    </source>
</evidence>
<dbReference type="Pfam" id="PF04577">
    <property type="entry name" value="Glyco_transf_61"/>
    <property type="match status" value="1"/>
</dbReference>
<gene>
    <name evidence="3" type="ORF">SAMN04244550_02097</name>
</gene>
<proteinExistence type="predicted"/>
<reference evidence="3 4" key="1">
    <citation type="submission" date="2016-10" db="EMBL/GenBank/DDBJ databases">
        <authorList>
            <person name="de Groot N.N."/>
        </authorList>
    </citation>
    <scope>NUCLEOTIDE SEQUENCE [LARGE SCALE GENOMIC DNA]</scope>
    <source>
        <strain evidence="4">DSM 938 / 37b4</strain>
    </source>
</reference>